<proteinExistence type="predicted"/>
<dbReference type="PROSITE" id="PS51257">
    <property type="entry name" value="PROKAR_LIPOPROTEIN"/>
    <property type="match status" value="1"/>
</dbReference>
<evidence type="ECO:0008006" key="3">
    <source>
        <dbReference type="Google" id="ProtNLM"/>
    </source>
</evidence>
<dbReference type="RefSeq" id="WP_353707798.1">
    <property type="nucleotide sequence ID" value="NZ_CP159290.1"/>
</dbReference>
<dbReference type="AlphaFoldDB" id="A0AAU8FYM5"/>
<organism evidence="2">
    <name type="scientific">Cellulosimicrobium sp. ES-005</name>
    <dbReference type="NCBI Taxonomy" id="3163031"/>
    <lineage>
        <taxon>Bacteria</taxon>
        <taxon>Bacillati</taxon>
        <taxon>Actinomycetota</taxon>
        <taxon>Actinomycetes</taxon>
        <taxon>Micrococcales</taxon>
        <taxon>Promicromonosporaceae</taxon>
        <taxon>Cellulosimicrobium</taxon>
    </lineage>
</organism>
<feature type="signal peptide" evidence="1">
    <location>
        <begin position="1"/>
        <end position="23"/>
    </location>
</feature>
<gene>
    <name evidence="2" type="ORF">ABRQ22_18685</name>
</gene>
<dbReference type="EMBL" id="CP159290">
    <property type="protein sequence ID" value="XCH29571.1"/>
    <property type="molecule type" value="Genomic_DNA"/>
</dbReference>
<feature type="chain" id="PRO_5043784237" description="Lipoprotein" evidence="1">
    <location>
        <begin position="24"/>
        <end position="212"/>
    </location>
</feature>
<accession>A0AAU8FYM5</accession>
<evidence type="ECO:0000313" key="2">
    <source>
        <dbReference type="EMBL" id="XCH29571.1"/>
    </source>
</evidence>
<reference evidence="2" key="1">
    <citation type="submission" date="2024-06" db="EMBL/GenBank/DDBJ databases">
        <title>Complete genome sequence of the cellulolytic actinobacterium, Cellulosimicrobium ES-005.</title>
        <authorList>
            <person name="Matthews C.T."/>
            <person name="Underwood K.D."/>
            <person name="Ghanchi K.M."/>
            <person name="Fields S.D."/>
            <person name="Gardner S.G."/>
        </authorList>
    </citation>
    <scope>NUCLEOTIDE SEQUENCE</scope>
    <source>
        <strain evidence="2">ES-005</strain>
    </source>
</reference>
<name>A0AAU8FYM5_9MICO</name>
<sequence length="212" mass="22349">MHRYAGRAVVVTASLVMMSFLGACGAAEDDMAAAPSPTGPSDSAVPEFTGPFAAEFEQAYRDTASDFARGVLADSVITDAEHAEMVELFTTCLAGKGIAFTGYNADGGFTTSSAPNPEETDALIDECSATSGEDAVGFLHDIMRTNPENRDWATIGAECLVEAGVVPADYGAEDYSQDNEGRFVELDTLPTDLQEALRSCSVDPLGILEQQQ</sequence>
<protein>
    <recommendedName>
        <fullName evidence="3">Lipoprotein</fullName>
    </recommendedName>
</protein>
<evidence type="ECO:0000256" key="1">
    <source>
        <dbReference type="SAM" id="SignalP"/>
    </source>
</evidence>
<keyword evidence="1" id="KW-0732">Signal</keyword>